<accession>A0A5B8U914</accession>
<dbReference type="EMBL" id="CP042430">
    <property type="protein sequence ID" value="QEC49268.1"/>
    <property type="molecule type" value="Genomic_DNA"/>
</dbReference>
<protein>
    <submittedName>
        <fullName evidence="2">Uncharacterized protein</fullName>
    </submittedName>
</protein>
<dbReference type="AlphaFoldDB" id="A0A5B8U914"/>
<evidence type="ECO:0000313" key="2">
    <source>
        <dbReference type="EMBL" id="QEC49268.1"/>
    </source>
</evidence>
<reference evidence="2 3" key="1">
    <citation type="journal article" date="2018" name="J. Microbiol.">
        <title>Baekduia soli gen. nov., sp. nov., a novel bacterium isolated from the soil of Baekdu Mountain and proposal of a novel family name, Baekduiaceae fam. nov.</title>
        <authorList>
            <person name="An D.S."/>
            <person name="Siddiqi M.Z."/>
            <person name="Kim K.H."/>
            <person name="Yu H.S."/>
            <person name="Im W.T."/>
        </authorList>
    </citation>
    <scope>NUCLEOTIDE SEQUENCE [LARGE SCALE GENOMIC DNA]</scope>
    <source>
        <strain evidence="2 3">BR7-21</strain>
    </source>
</reference>
<dbReference type="KEGG" id="bsol:FSW04_17910"/>
<feature type="coiled-coil region" evidence="1">
    <location>
        <begin position="40"/>
        <end position="114"/>
    </location>
</feature>
<keyword evidence="3" id="KW-1185">Reference proteome</keyword>
<gene>
    <name evidence="2" type="ORF">FSW04_17910</name>
</gene>
<keyword evidence="1" id="KW-0175">Coiled coil</keyword>
<organism evidence="2 3">
    <name type="scientific">Baekduia soli</name>
    <dbReference type="NCBI Taxonomy" id="496014"/>
    <lineage>
        <taxon>Bacteria</taxon>
        <taxon>Bacillati</taxon>
        <taxon>Actinomycetota</taxon>
        <taxon>Thermoleophilia</taxon>
        <taxon>Solirubrobacterales</taxon>
        <taxon>Baekduiaceae</taxon>
        <taxon>Baekduia</taxon>
    </lineage>
</organism>
<dbReference type="RefSeq" id="WP_146921631.1">
    <property type="nucleotide sequence ID" value="NZ_CP042430.1"/>
</dbReference>
<name>A0A5B8U914_9ACTN</name>
<evidence type="ECO:0000313" key="3">
    <source>
        <dbReference type="Proteomes" id="UP000321805"/>
    </source>
</evidence>
<evidence type="ECO:0000256" key="1">
    <source>
        <dbReference type="SAM" id="Coils"/>
    </source>
</evidence>
<proteinExistence type="predicted"/>
<sequence>MKALGLKYGGLTESGFKVLHRAIAAKFVEVARGTATAADLDAAHQALADAEAEKEAAINRVGAANAAIRDIREEIAALHAEHADVFAAESAKLAETAEADLAAMTDAYNNARASWEAAQANYDAWTADVPEMSSAPAWPLPGVAILATPCRPVDARG</sequence>
<dbReference type="Proteomes" id="UP000321805">
    <property type="component" value="Chromosome"/>
</dbReference>